<reference evidence="6" key="1">
    <citation type="journal article" date="2020" name="Stud. Mycol.">
        <title>101 Dothideomycetes genomes: a test case for predicting lifestyles and emergence of pathogens.</title>
        <authorList>
            <person name="Haridas S."/>
            <person name="Albert R."/>
            <person name="Binder M."/>
            <person name="Bloem J."/>
            <person name="Labutti K."/>
            <person name="Salamov A."/>
            <person name="Andreopoulos B."/>
            <person name="Baker S."/>
            <person name="Barry K."/>
            <person name="Bills G."/>
            <person name="Bluhm B."/>
            <person name="Cannon C."/>
            <person name="Castanera R."/>
            <person name="Culley D."/>
            <person name="Daum C."/>
            <person name="Ezra D."/>
            <person name="Gonzalez J."/>
            <person name="Henrissat B."/>
            <person name="Kuo A."/>
            <person name="Liang C."/>
            <person name="Lipzen A."/>
            <person name="Lutzoni F."/>
            <person name="Magnuson J."/>
            <person name="Mondo S."/>
            <person name="Nolan M."/>
            <person name="Ohm R."/>
            <person name="Pangilinan J."/>
            <person name="Park H.-J."/>
            <person name="Ramirez L."/>
            <person name="Alfaro M."/>
            <person name="Sun H."/>
            <person name="Tritt A."/>
            <person name="Yoshinaga Y."/>
            <person name="Zwiers L.-H."/>
            <person name="Turgeon B."/>
            <person name="Goodwin S."/>
            <person name="Spatafora J."/>
            <person name="Crous P."/>
            <person name="Grigoriev I."/>
        </authorList>
    </citation>
    <scope>NUCLEOTIDE SEQUENCE</scope>
    <source>
        <strain evidence="6">CBS 379.55</strain>
    </source>
</reference>
<organism evidence="6 7">
    <name type="scientific">Westerdykella ornata</name>
    <dbReference type="NCBI Taxonomy" id="318751"/>
    <lineage>
        <taxon>Eukaryota</taxon>
        <taxon>Fungi</taxon>
        <taxon>Dikarya</taxon>
        <taxon>Ascomycota</taxon>
        <taxon>Pezizomycotina</taxon>
        <taxon>Dothideomycetes</taxon>
        <taxon>Pleosporomycetidae</taxon>
        <taxon>Pleosporales</taxon>
        <taxon>Sporormiaceae</taxon>
        <taxon>Westerdykella</taxon>
    </lineage>
</organism>
<name>A0A6A6J4U7_WESOR</name>
<dbReference type="Pfam" id="PF05390">
    <property type="entry name" value="Kre9_KNH1_C"/>
    <property type="match status" value="1"/>
</dbReference>
<dbReference type="PANTHER" id="PTHR28154:SF1">
    <property type="entry name" value="CELL WALL SYNTHESIS PROTEIN KNH1-RELATED"/>
    <property type="match status" value="1"/>
</dbReference>
<keyword evidence="1 3" id="KW-0732">Signal</keyword>
<feature type="signal peptide" evidence="3">
    <location>
        <begin position="1"/>
        <end position="22"/>
    </location>
</feature>
<feature type="domain" description="Yeast cell wall synthesis Kre9/Knh1 C-terminal" evidence="4">
    <location>
        <begin position="173"/>
        <end position="252"/>
    </location>
</feature>
<dbReference type="GO" id="GO:0031505">
    <property type="term" value="P:fungal-type cell wall organization"/>
    <property type="evidence" value="ECO:0007669"/>
    <property type="project" value="TreeGrafter"/>
</dbReference>
<proteinExistence type="predicted"/>
<dbReference type="AlphaFoldDB" id="A0A6A6J4U7"/>
<dbReference type="GO" id="GO:0005576">
    <property type="term" value="C:extracellular region"/>
    <property type="evidence" value="ECO:0007669"/>
    <property type="project" value="TreeGrafter"/>
</dbReference>
<evidence type="ECO:0000256" key="2">
    <source>
        <dbReference type="SAM" id="MobiDB-lite"/>
    </source>
</evidence>
<sequence length="262" mass="27528">MVRNVLLAPAALVGLLAPFVCADVEFVAPKAGDQWEAGGVEVKWRESGVAPALTDLTSYDLFLCAGSNDEYVDVLHITAGGPGSFPTGNKYPASIGSGLGASTPQNAYFFRMTSTAAKGGTVTNFSPRFSLSGMEGTFPPNIVAALKDVSGTDGPGRIDKTSDGGPAAPGGNEFEVEYTMQTGPTRYAPMQPIPPTKITKKKATPLHPTSAFTIATTFLARPTVQTTITQSQTFSISSRENTAAPAPMPTDDMAKFLARWKD</sequence>
<evidence type="ECO:0000313" key="7">
    <source>
        <dbReference type="Proteomes" id="UP000800097"/>
    </source>
</evidence>
<dbReference type="GO" id="GO:0042546">
    <property type="term" value="P:cell wall biogenesis"/>
    <property type="evidence" value="ECO:0007669"/>
    <property type="project" value="InterPro"/>
</dbReference>
<gene>
    <name evidence="6" type="ORF">EI97DRAFT_269151</name>
</gene>
<dbReference type="GO" id="GO:0006078">
    <property type="term" value="P:(1-&gt;6)-beta-D-glucan biosynthetic process"/>
    <property type="evidence" value="ECO:0007669"/>
    <property type="project" value="InterPro"/>
</dbReference>
<dbReference type="Proteomes" id="UP000800097">
    <property type="component" value="Unassembled WGS sequence"/>
</dbReference>
<evidence type="ECO:0000256" key="1">
    <source>
        <dbReference type="ARBA" id="ARBA00022729"/>
    </source>
</evidence>
<dbReference type="GeneID" id="54547441"/>
<feature type="chain" id="PRO_5025644909" evidence="3">
    <location>
        <begin position="23"/>
        <end position="262"/>
    </location>
</feature>
<dbReference type="OrthoDB" id="2432613at2759"/>
<keyword evidence="7" id="KW-1185">Reference proteome</keyword>
<evidence type="ECO:0000256" key="3">
    <source>
        <dbReference type="SAM" id="SignalP"/>
    </source>
</evidence>
<dbReference type="InterPro" id="IPR008659">
    <property type="entry name" value="Kre9/Knh1_C"/>
</dbReference>
<feature type="domain" description="Yeast cell wall synthesis Kre9/Knh1-like N-terminal" evidence="5">
    <location>
        <begin position="29"/>
        <end position="131"/>
    </location>
</feature>
<dbReference type="Pfam" id="PF10342">
    <property type="entry name" value="Kre9_KNH"/>
    <property type="match status" value="1"/>
</dbReference>
<feature type="region of interest" description="Disordered" evidence="2">
    <location>
        <begin position="152"/>
        <end position="172"/>
    </location>
</feature>
<dbReference type="InterPro" id="IPR018466">
    <property type="entry name" value="Kre9/Knh1-like_N"/>
</dbReference>
<dbReference type="EMBL" id="ML986541">
    <property type="protein sequence ID" value="KAF2271465.1"/>
    <property type="molecule type" value="Genomic_DNA"/>
</dbReference>
<accession>A0A6A6J4U7</accession>
<protein>
    <submittedName>
        <fullName evidence="6">Uncharacterized protein</fullName>
    </submittedName>
</protein>
<dbReference type="PANTHER" id="PTHR28154">
    <property type="entry name" value="CELL WALL SYNTHESIS PROTEIN KNH1-RELATED"/>
    <property type="match status" value="1"/>
</dbReference>
<dbReference type="InterPro" id="IPR045328">
    <property type="entry name" value="Kre9/Knh1"/>
</dbReference>
<evidence type="ECO:0000259" key="4">
    <source>
        <dbReference type="Pfam" id="PF05390"/>
    </source>
</evidence>
<evidence type="ECO:0000313" key="6">
    <source>
        <dbReference type="EMBL" id="KAF2271465.1"/>
    </source>
</evidence>
<evidence type="ECO:0000259" key="5">
    <source>
        <dbReference type="Pfam" id="PF10342"/>
    </source>
</evidence>
<dbReference type="RefSeq" id="XP_033649004.1">
    <property type="nucleotide sequence ID" value="XM_033794266.1"/>
</dbReference>